<dbReference type="AlphaFoldDB" id="A0AAV0XG43"/>
<evidence type="ECO:0000313" key="2">
    <source>
        <dbReference type="EMBL" id="CAI6367499.1"/>
    </source>
</evidence>
<gene>
    <name evidence="2" type="ORF">MEUPH1_LOCUS21968</name>
</gene>
<dbReference type="EMBL" id="CARXXK010000004">
    <property type="protein sequence ID" value="CAI6367499.1"/>
    <property type="molecule type" value="Genomic_DNA"/>
</dbReference>
<sequence length="78" mass="8589">MGSLPNLHELCKQQQQQQQPVCVPAAPRLSPCPDRGGGSGTSRAQHRRLQQTNSLCTNNFYGVIDRQADMQIDEVGII</sequence>
<proteinExistence type="predicted"/>
<reference evidence="2 3" key="1">
    <citation type="submission" date="2023-01" db="EMBL/GenBank/DDBJ databases">
        <authorList>
            <person name="Whitehead M."/>
        </authorList>
    </citation>
    <scope>NUCLEOTIDE SEQUENCE [LARGE SCALE GENOMIC DNA]</scope>
</reference>
<accession>A0AAV0XG43</accession>
<name>A0AAV0XG43_9HEMI</name>
<feature type="region of interest" description="Disordered" evidence="1">
    <location>
        <begin position="22"/>
        <end position="50"/>
    </location>
</feature>
<protein>
    <submittedName>
        <fullName evidence="2">Uncharacterized protein</fullName>
    </submittedName>
</protein>
<organism evidence="2 3">
    <name type="scientific">Macrosiphum euphorbiae</name>
    <name type="common">potato aphid</name>
    <dbReference type="NCBI Taxonomy" id="13131"/>
    <lineage>
        <taxon>Eukaryota</taxon>
        <taxon>Metazoa</taxon>
        <taxon>Ecdysozoa</taxon>
        <taxon>Arthropoda</taxon>
        <taxon>Hexapoda</taxon>
        <taxon>Insecta</taxon>
        <taxon>Pterygota</taxon>
        <taxon>Neoptera</taxon>
        <taxon>Paraneoptera</taxon>
        <taxon>Hemiptera</taxon>
        <taxon>Sternorrhyncha</taxon>
        <taxon>Aphidomorpha</taxon>
        <taxon>Aphidoidea</taxon>
        <taxon>Aphididae</taxon>
        <taxon>Macrosiphini</taxon>
        <taxon>Macrosiphum</taxon>
    </lineage>
</organism>
<dbReference type="Proteomes" id="UP001160148">
    <property type="component" value="Unassembled WGS sequence"/>
</dbReference>
<evidence type="ECO:0000256" key="1">
    <source>
        <dbReference type="SAM" id="MobiDB-lite"/>
    </source>
</evidence>
<evidence type="ECO:0000313" key="3">
    <source>
        <dbReference type="Proteomes" id="UP001160148"/>
    </source>
</evidence>
<keyword evidence="3" id="KW-1185">Reference proteome</keyword>
<comment type="caution">
    <text evidence="2">The sequence shown here is derived from an EMBL/GenBank/DDBJ whole genome shotgun (WGS) entry which is preliminary data.</text>
</comment>